<dbReference type="WBParaSite" id="EgrG_000208500">
    <property type="protein sequence ID" value="EgrG_000208500"/>
    <property type="gene ID" value="EgrG_000208500"/>
</dbReference>
<reference evidence="1" key="2">
    <citation type="submission" date="2014-06" db="EMBL/GenBank/DDBJ databases">
        <authorList>
            <person name="Aslett M."/>
        </authorList>
    </citation>
    <scope>NUCLEOTIDE SEQUENCE</scope>
</reference>
<name>A0A068WN65_ECHGR</name>
<evidence type="ECO:0000313" key="1">
    <source>
        <dbReference type="EMBL" id="CDS19903.1"/>
    </source>
</evidence>
<dbReference type="GO" id="GO:0032299">
    <property type="term" value="C:ribonuclease H2 complex"/>
    <property type="evidence" value="ECO:0007669"/>
    <property type="project" value="InterPro"/>
</dbReference>
<reference evidence="1 2" key="1">
    <citation type="journal article" date="2013" name="Nature">
        <title>The genomes of four tapeworm species reveal adaptations to parasitism.</title>
        <authorList>
            <person name="Tsai I.J."/>
            <person name="Zarowiecki M."/>
            <person name="Holroyd N."/>
            <person name="Garciarrubio A."/>
            <person name="Sanchez-Flores A."/>
            <person name="Brooks K.L."/>
            <person name="Tracey A."/>
            <person name="Bobes R.J."/>
            <person name="Fragoso G."/>
            <person name="Sciutto E."/>
            <person name="Aslett M."/>
            <person name="Beasley H."/>
            <person name="Bennett H.M."/>
            <person name="Cai J."/>
            <person name="Camicia F."/>
            <person name="Clark R."/>
            <person name="Cucher M."/>
            <person name="De Silva N."/>
            <person name="Day T.A."/>
            <person name="Deplazes P."/>
            <person name="Estrada K."/>
            <person name="Fernandez C."/>
            <person name="Holland P.W."/>
            <person name="Hou J."/>
            <person name="Hu S."/>
            <person name="Huckvale T."/>
            <person name="Hung S.S."/>
            <person name="Kamenetzky L."/>
            <person name="Keane J.A."/>
            <person name="Kiss F."/>
            <person name="Koziol U."/>
            <person name="Lambert O."/>
            <person name="Liu K."/>
            <person name="Luo X."/>
            <person name="Luo Y."/>
            <person name="Macchiaroli N."/>
            <person name="Nichol S."/>
            <person name="Paps J."/>
            <person name="Parkinson J."/>
            <person name="Pouchkina-Stantcheva N."/>
            <person name="Riddiford N."/>
            <person name="Rosenzvit M."/>
            <person name="Salinas G."/>
            <person name="Wasmuth J.D."/>
            <person name="Zamanian M."/>
            <person name="Zheng Y."/>
            <person name="Cai X."/>
            <person name="Soberon X."/>
            <person name="Olson P.D."/>
            <person name="Laclette J.P."/>
            <person name="Brehm K."/>
            <person name="Berriman M."/>
            <person name="Garciarrubio A."/>
            <person name="Bobes R.J."/>
            <person name="Fragoso G."/>
            <person name="Sanchez-Flores A."/>
            <person name="Estrada K."/>
            <person name="Cevallos M.A."/>
            <person name="Morett E."/>
            <person name="Gonzalez V."/>
            <person name="Portillo T."/>
            <person name="Ochoa-Leyva A."/>
            <person name="Jose M.V."/>
            <person name="Sciutto E."/>
            <person name="Landa A."/>
            <person name="Jimenez L."/>
            <person name="Valdes V."/>
            <person name="Carrero J.C."/>
            <person name="Larralde C."/>
            <person name="Morales-Montor J."/>
            <person name="Limon-Lason J."/>
            <person name="Soberon X."/>
            <person name="Laclette J.P."/>
        </authorList>
    </citation>
    <scope>NUCLEOTIDE SEQUENCE [LARGE SCALE GENOMIC DNA]</scope>
</reference>
<dbReference type="Gene3D" id="2.40.128.680">
    <property type="match status" value="1"/>
</dbReference>
<accession>A0A068WN65</accession>
<evidence type="ECO:0000313" key="3">
    <source>
        <dbReference type="WBParaSite" id="EgrG_000208500"/>
    </source>
</evidence>
<dbReference type="Proteomes" id="UP000492820">
    <property type="component" value="Unassembled WGS sequence"/>
</dbReference>
<proteinExistence type="predicted"/>
<protein>
    <submittedName>
        <fullName evidence="1 3">Ribonuclease H2 subunit C</fullName>
    </submittedName>
</protein>
<dbReference type="Pfam" id="PF08615">
    <property type="entry name" value="RNase_H2_suC"/>
    <property type="match status" value="1"/>
</dbReference>
<dbReference type="GO" id="GO:0006401">
    <property type="term" value="P:RNA catabolic process"/>
    <property type="evidence" value="ECO:0007669"/>
    <property type="project" value="InterPro"/>
</dbReference>
<dbReference type="AlphaFoldDB" id="A0A068WN65"/>
<gene>
    <name evidence="1" type="ORF">EgrG_000208500</name>
</gene>
<reference evidence="3" key="3">
    <citation type="submission" date="2020-10" db="UniProtKB">
        <authorList>
            <consortium name="WormBaseParasite"/>
        </authorList>
    </citation>
    <scope>IDENTIFICATION</scope>
</reference>
<dbReference type="EMBL" id="LK028580">
    <property type="protein sequence ID" value="CDS19903.1"/>
    <property type="molecule type" value="Genomic_DNA"/>
</dbReference>
<sequence length="121" mass="13059">MLPTSVVHSLPVNIDADGVTLEPPEEFVTAGGSSNDSGNVHTAHFRGRKLRGEVFPMPADSEVLVVQGDDLHSLEEVPSVLRVADGPMAKFMIWNTDAPNDVSEKLQSALIWSKLNASLPR</sequence>
<organism evidence="1">
    <name type="scientific">Echinococcus granulosus</name>
    <name type="common">Hydatid tapeworm</name>
    <dbReference type="NCBI Taxonomy" id="6210"/>
    <lineage>
        <taxon>Eukaryota</taxon>
        <taxon>Metazoa</taxon>
        <taxon>Spiralia</taxon>
        <taxon>Lophotrochozoa</taxon>
        <taxon>Platyhelminthes</taxon>
        <taxon>Cestoda</taxon>
        <taxon>Eucestoda</taxon>
        <taxon>Cyclophyllidea</taxon>
        <taxon>Taeniidae</taxon>
        <taxon>Echinococcus</taxon>
        <taxon>Echinococcus granulosus group</taxon>
    </lineage>
</organism>
<dbReference type="InterPro" id="IPR013924">
    <property type="entry name" value="RNase_H2_suC"/>
</dbReference>
<evidence type="ECO:0000313" key="2">
    <source>
        <dbReference type="Proteomes" id="UP000492820"/>
    </source>
</evidence>